<dbReference type="SUPFAM" id="SSF53448">
    <property type="entry name" value="Nucleotide-diphospho-sugar transferases"/>
    <property type="match status" value="1"/>
</dbReference>
<evidence type="ECO:0000259" key="2">
    <source>
        <dbReference type="Pfam" id="PF00535"/>
    </source>
</evidence>
<dbReference type="InterPro" id="IPR029063">
    <property type="entry name" value="SAM-dependent_MTases_sf"/>
</dbReference>
<dbReference type="Pfam" id="PF13692">
    <property type="entry name" value="Glyco_trans_1_4"/>
    <property type="match status" value="1"/>
</dbReference>
<dbReference type="RefSeq" id="WP_138086805.1">
    <property type="nucleotide sequence ID" value="NZ_VAUV01000009.1"/>
</dbReference>
<dbReference type="SUPFAM" id="SSF53756">
    <property type="entry name" value="UDP-Glycosyltransferase/glycogen phosphorylase"/>
    <property type="match status" value="1"/>
</dbReference>
<reference evidence="3 4" key="1">
    <citation type="submission" date="2019-05" db="EMBL/GenBank/DDBJ databases">
        <title>Verrucobacter flavum gen. nov., sp. nov. a new member of the family Verrucomicrobiaceae.</title>
        <authorList>
            <person name="Szuroczki S."/>
            <person name="Abbaszade G."/>
            <person name="Szabo A."/>
            <person name="Felfoldi T."/>
            <person name="Schumann P."/>
            <person name="Boka K."/>
            <person name="Keki Z."/>
            <person name="Toumi M."/>
            <person name="Toth E."/>
        </authorList>
    </citation>
    <scope>NUCLEOTIDE SEQUENCE [LARGE SCALE GENOMIC DNA]</scope>
    <source>
        <strain evidence="3 4">MG-N-17</strain>
    </source>
</reference>
<dbReference type="Gene3D" id="3.90.550.10">
    <property type="entry name" value="Spore Coat Polysaccharide Biosynthesis Protein SpsA, Chain A"/>
    <property type="match status" value="1"/>
</dbReference>
<dbReference type="Gene3D" id="3.40.50.2000">
    <property type="entry name" value="Glycogen Phosphorylase B"/>
    <property type="match status" value="1"/>
</dbReference>
<evidence type="ECO:0000313" key="4">
    <source>
        <dbReference type="Proteomes" id="UP000306196"/>
    </source>
</evidence>
<organism evidence="3 4">
    <name type="scientific">Phragmitibacter flavus</name>
    <dbReference type="NCBI Taxonomy" id="2576071"/>
    <lineage>
        <taxon>Bacteria</taxon>
        <taxon>Pseudomonadati</taxon>
        <taxon>Verrucomicrobiota</taxon>
        <taxon>Verrucomicrobiia</taxon>
        <taxon>Verrucomicrobiales</taxon>
        <taxon>Verrucomicrobiaceae</taxon>
        <taxon>Phragmitibacter</taxon>
    </lineage>
</organism>
<evidence type="ECO:0000256" key="1">
    <source>
        <dbReference type="SAM" id="Coils"/>
    </source>
</evidence>
<dbReference type="InterPro" id="IPR029044">
    <property type="entry name" value="Nucleotide-diphossugar_trans"/>
</dbReference>
<keyword evidence="4" id="KW-1185">Reference proteome</keyword>
<feature type="coiled-coil region" evidence="1">
    <location>
        <begin position="374"/>
        <end position="401"/>
    </location>
</feature>
<sequence>MIIPSYSFFPLRISAESAWTPHLPFAYDLVRIQNPRQIVELRSWSGDAFFTFCQSVADHQLGTRCSAIGHKMDDPLQIDQPEHQQNYAAFARMLKTEPSKAVAEFDDHTIDLLHLDGFHAGATVAEDFATWFPKVREGGVVLFHDIHGQPGEACRDRGAGRLWNEIKKSHQTYSFSHGRGLGILVKGHNDVMDSWLQEVTLGPLGHYYANRGLALSMEAERKMLEAEIEKLRQSHHRMLNTMAGENSPGPLKPDDARRAIEVGRISSNPQETKGNADASSNHHRRYLEKALEATRSGRNLLTVVRKKWMGRRLISDQALRKIDQMIEQEEKALIRKRPLAVFEGRKLAIDRCSEVLKQARTKRWTRWLVRSDEMRKLKQAKQTVERNLKAWQSAERKLQAKKVPLLFDARHYLSQWEAKVGQQDHQVTLDNALEHYQSTGWKIQLDPHPLFHVGWYLGRNADVAATGMEPMRHYLTQGAREGRWPNPLFDPVWYLANYPEVARMPMEPLTHFIQTGAKEGRSPHRKFCPVWYSKMYGSQMGDADALTHFITTGCQTGCLPLPEFETHSDRKIFDRVGLDAKSIIQAYGHGEIIDDVKDQNWWAESHAVFPPPLVKEQCLADAEQRYQSLLSGHETIVLPTSDHPEVSIVITAFNKPALLLRCLESLSKHLDGPSEVIIWDDASTENMDALYDKLFGARVLKSSINLNFVLANNEAAKHARSEFLLLLNTDAFVRENALSSSLALIKSNPKIGIVGGCLILPDGRVQEAGNAIWSDASCAGIGRGMIPDHPFFEQARAVDYCSGAYFLVRRELWDELGGFDVDLAPAYYEETDFCLRALGKGYLTVYNPMAKIDHFEFGTNGQLAAVGRMQQNQRRICDKHRELLLACPMPNDWRSFYTKRRPGQLRVIFLDDLVPSESLGSGFPRALAILSELASAEMEVILCTLAQSSSSVESQPRHQALRWVTLATCSNREQQRDLLLNLLPDCDAVLVSRPHNKPFLSSILETMANDEKSKKPMIIYDAEAIFAEREVLRHRVVYGREMPQDRARKLVENELALAETSDALIAVTPADLKKFQAVAPGKKMMVLGHAVSAQEESPRFEERRGMFFVGPILSDDTPNADAIYWFLDNVIPLIWKTQLIPLRMAGRAVTRRLYEYLGENIVHLGIVDDIEPEFARARVFVCPTRFAAGMPLKMVQAMANGVPIVCTTLVATQLTLTHEVHVLVADSPKDFARAILRLHEDEELWRRLRDACLSEVKQNYSPELLAKNVAQIRNWISSASIADSHSNP</sequence>
<dbReference type="SUPFAM" id="SSF53335">
    <property type="entry name" value="S-adenosyl-L-methionine-dependent methyltransferases"/>
    <property type="match status" value="1"/>
</dbReference>
<keyword evidence="1" id="KW-0175">Coiled coil</keyword>
<protein>
    <submittedName>
        <fullName evidence="3">Glycosyltransferase</fullName>
    </submittedName>
</protein>
<dbReference type="Proteomes" id="UP000306196">
    <property type="component" value="Unassembled WGS sequence"/>
</dbReference>
<keyword evidence="3" id="KW-0808">Transferase</keyword>
<dbReference type="CDD" id="cd03801">
    <property type="entry name" value="GT4_PimA-like"/>
    <property type="match status" value="1"/>
</dbReference>
<dbReference type="CDD" id="cd04186">
    <property type="entry name" value="GT_2_like_c"/>
    <property type="match status" value="1"/>
</dbReference>
<gene>
    <name evidence="3" type="ORF">FEM03_13530</name>
</gene>
<dbReference type="OrthoDB" id="8936324at2"/>
<evidence type="ECO:0000313" key="3">
    <source>
        <dbReference type="EMBL" id="TLD70206.1"/>
    </source>
</evidence>
<accession>A0A5R8KD25</accession>
<dbReference type="PANTHER" id="PTHR43179">
    <property type="entry name" value="RHAMNOSYLTRANSFERASE WBBL"/>
    <property type="match status" value="1"/>
</dbReference>
<feature type="coiled-coil region" evidence="1">
    <location>
        <begin position="214"/>
        <end position="241"/>
    </location>
</feature>
<dbReference type="Pfam" id="PF00535">
    <property type="entry name" value="Glycos_transf_2"/>
    <property type="match status" value="1"/>
</dbReference>
<proteinExistence type="predicted"/>
<dbReference type="GO" id="GO:0016740">
    <property type="term" value="F:transferase activity"/>
    <property type="evidence" value="ECO:0007669"/>
    <property type="project" value="UniProtKB-KW"/>
</dbReference>
<name>A0A5R8KD25_9BACT</name>
<dbReference type="Pfam" id="PF13578">
    <property type="entry name" value="Methyltransf_24"/>
    <property type="match status" value="1"/>
</dbReference>
<dbReference type="EMBL" id="VAUV01000009">
    <property type="protein sequence ID" value="TLD70206.1"/>
    <property type="molecule type" value="Genomic_DNA"/>
</dbReference>
<comment type="caution">
    <text evidence="3">The sequence shown here is derived from an EMBL/GenBank/DDBJ whole genome shotgun (WGS) entry which is preliminary data.</text>
</comment>
<dbReference type="InterPro" id="IPR001173">
    <property type="entry name" value="Glyco_trans_2-like"/>
</dbReference>
<feature type="domain" description="Glycosyltransferase 2-like" evidence="2">
    <location>
        <begin position="647"/>
        <end position="813"/>
    </location>
</feature>
<dbReference type="Gene3D" id="3.40.50.150">
    <property type="entry name" value="Vaccinia Virus protein VP39"/>
    <property type="match status" value="1"/>
</dbReference>
<dbReference type="PANTHER" id="PTHR43179:SF7">
    <property type="entry name" value="RHAMNOSYLTRANSFERASE WBBL"/>
    <property type="match status" value="1"/>
</dbReference>